<name>A0A844E4G3_EUBRA</name>
<dbReference type="PANTHER" id="PTHR33392">
    <property type="entry name" value="POLYISOPRENYL-TEICHOIC ACID--PEPTIDOGLYCAN TEICHOIC ACID TRANSFERASE TAGU"/>
    <property type="match status" value="1"/>
</dbReference>
<dbReference type="NCBIfam" id="TIGR00350">
    <property type="entry name" value="lytR_cpsA_psr"/>
    <property type="match status" value="1"/>
</dbReference>
<dbReference type="InterPro" id="IPR050922">
    <property type="entry name" value="LytR/CpsA/Psr_CW_biosynth"/>
</dbReference>
<proteinExistence type="inferred from homology"/>
<dbReference type="InterPro" id="IPR004474">
    <property type="entry name" value="LytR_CpsA_psr"/>
</dbReference>
<reference evidence="4 5" key="1">
    <citation type="journal article" date="2019" name="Nat. Med.">
        <title>A library of human gut bacterial isolates paired with longitudinal multiomics data enables mechanistic microbiome research.</title>
        <authorList>
            <person name="Poyet M."/>
            <person name="Groussin M."/>
            <person name="Gibbons S.M."/>
            <person name="Avila-Pacheco J."/>
            <person name="Jiang X."/>
            <person name="Kearney S.M."/>
            <person name="Perrotta A.R."/>
            <person name="Berdy B."/>
            <person name="Zhao S."/>
            <person name="Lieberman T.D."/>
            <person name="Swanson P.K."/>
            <person name="Smith M."/>
            <person name="Roesemann S."/>
            <person name="Alexander J.E."/>
            <person name="Rich S.A."/>
            <person name="Livny J."/>
            <person name="Vlamakis H."/>
            <person name="Clish C."/>
            <person name="Bullock K."/>
            <person name="Deik A."/>
            <person name="Scott J."/>
            <person name="Pierce K.A."/>
            <person name="Xavier R.J."/>
            <person name="Alm E.J."/>
        </authorList>
    </citation>
    <scope>NUCLEOTIDE SEQUENCE [LARGE SCALE GENOMIC DNA]</scope>
    <source>
        <strain evidence="4 5">BIOML-A3</strain>
    </source>
</reference>
<evidence type="ECO:0000313" key="4">
    <source>
        <dbReference type="EMBL" id="MSD16876.1"/>
    </source>
</evidence>
<dbReference type="EMBL" id="WKRA01000023">
    <property type="protein sequence ID" value="MSD16876.1"/>
    <property type="molecule type" value="Genomic_DNA"/>
</dbReference>
<dbReference type="Proteomes" id="UP000431304">
    <property type="component" value="Unassembled WGS sequence"/>
</dbReference>
<evidence type="ECO:0000259" key="3">
    <source>
        <dbReference type="Pfam" id="PF03816"/>
    </source>
</evidence>
<comment type="similarity">
    <text evidence="1">Belongs to the LytR/CpsA/Psr (LCP) family.</text>
</comment>
<accession>A0A844E4G3</accession>
<dbReference type="Pfam" id="PF03816">
    <property type="entry name" value="LytR_cpsA_psr"/>
    <property type="match status" value="1"/>
</dbReference>
<keyword evidence="2" id="KW-1133">Transmembrane helix</keyword>
<organism evidence="4 5">
    <name type="scientific">Eubacterium ramulus</name>
    <dbReference type="NCBI Taxonomy" id="39490"/>
    <lineage>
        <taxon>Bacteria</taxon>
        <taxon>Bacillati</taxon>
        <taxon>Bacillota</taxon>
        <taxon>Clostridia</taxon>
        <taxon>Eubacteriales</taxon>
        <taxon>Eubacteriaceae</taxon>
        <taxon>Eubacterium</taxon>
    </lineage>
</organism>
<dbReference type="AlphaFoldDB" id="A0A844E4G3"/>
<gene>
    <name evidence="4" type="ORF">GKE72_12575</name>
</gene>
<feature type="domain" description="Cell envelope-related transcriptional attenuator" evidence="3">
    <location>
        <begin position="92"/>
        <end position="250"/>
    </location>
</feature>
<keyword evidence="2" id="KW-0812">Transmembrane</keyword>
<comment type="caution">
    <text evidence="4">The sequence shown here is derived from an EMBL/GenBank/DDBJ whole genome shotgun (WGS) entry which is preliminary data.</text>
</comment>
<evidence type="ECO:0000256" key="1">
    <source>
        <dbReference type="ARBA" id="ARBA00006068"/>
    </source>
</evidence>
<keyword evidence="2" id="KW-0472">Membrane</keyword>
<protein>
    <submittedName>
        <fullName evidence="4">LytR family transcriptional regulator</fullName>
    </submittedName>
</protein>
<feature type="transmembrane region" description="Helical" evidence="2">
    <location>
        <begin position="9"/>
        <end position="29"/>
    </location>
</feature>
<sequence>MKKESKRHILSTVVVILAAVAAVTVLFVLHHKQQQEKARQPEESVSQAEDNTIEWNGKRYTYNNNLINILFLGIDHANDIDTSYMPGDAGQADCIMLLSLDKETKEGRILQINRNTMTQIDTYDSTGSAFGTVNAQLATQYAYCIGGSRSCWATEKTVKKLLYNLPISGYFALSVDGIPEINDALGGVTVEMTEEDAAINPAFEAGKEVCLKGADAENYVRYRDTNVFNSNEGRMQRQVKYVTALIKNARSHGGSALYNLISPFLDKYIETDLDGDQIDALSSYTYLTDEVAYLPGETVMGEEFEEFHPDEESLQEQIIRTYYKEVN</sequence>
<evidence type="ECO:0000256" key="2">
    <source>
        <dbReference type="SAM" id="Phobius"/>
    </source>
</evidence>
<dbReference type="Gene3D" id="3.40.630.190">
    <property type="entry name" value="LCP protein"/>
    <property type="match status" value="1"/>
</dbReference>
<dbReference type="PANTHER" id="PTHR33392:SF6">
    <property type="entry name" value="POLYISOPRENYL-TEICHOIC ACID--PEPTIDOGLYCAN TEICHOIC ACID TRANSFERASE TAGU"/>
    <property type="match status" value="1"/>
</dbReference>
<dbReference type="RefSeq" id="WP_154314900.1">
    <property type="nucleotide sequence ID" value="NZ_WKRA01000023.1"/>
</dbReference>
<evidence type="ECO:0000313" key="5">
    <source>
        <dbReference type="Proteomes" id="UP000431304"/>
    </source>
</evidence>